<organism evidence="1 2">
    <name type="scientific">Rhizoctonia solani</name>
    <dbReference type="NCBI Taxonomy" id="456999"/>
    <lineage>
        <taxon>Eukaryota</taxon>
        <taxon>Fungi</taxon>
        <taxon>Dikarya</taxon>
        <taxon>Basidiomycota</taxon>
        <taxon>Agaricomycotina</taxon>
        <taxon>Agaricomycetes</taxon>
        <taxon>Cantharellales</taxon>
        <taxon>Ceratobasidiaceae</taxon>
        <taxon>Rhizoctonia</taxon>
    </lineage>
</organism>
<protein>
    <submittedName>
        <fullName evidence="1">Uncharacterized protein</fullName>
    </submittedName>
</protein>
<dbReference type="EMBL" id="CAJMWZ010007297">
    <property type="protein sequence ID" value="CAE6535324.1"/>
    <property type="molecule type" value="Genomic_DNA"/>
</dbReference>
<reference evidence="1" key="1">
    <citation type="submission" date="2021-01" db="EMBL/GenBank/DDBJ databases">
        <authorList>
            <person name="Kaushik A."/>
        </authorList>
    </citation>
    <scope>NUCLEOTIDE SEQUENCE</scope>
    <source>
        <strain evidence="1">Type strain: AG8-Rh-89/</strain>
    </source>
</reference>
<proteinExistence type="predicted"/>
<name>A0A8H3DPI5_9AGAM</name>
<gene>
    <name evidence="1" type="ORF">RDB_LOCUS138946</name>
</gene>
<dbReference type="Proteomes" id="UP000663850">
    <property type="component" value="Unassembled WGS sequence"/>
</dbReference>
<comment type="caution">
    <text evidence="1">The sequence shown here is derived from an EMBL/GenBank/DDBJ whole genome shotgun (WGS) entry which is preliminary data.</text>
</comment>
<accession>A0A8H3DPI5</accession>
<evidence type="ECO:0000313" key="1">
    <source>
        <dbReference type="EMBL" id="CAE6535324.1"/>
    </source>
</evidence>
<sequence>MKLTKGHLAFFGTNYTLHPDMVDPTERLRRVILWNATPLTDKKRTRAPFNQLESPHSGPDFDDYDTLAAVQEILKENVGKRYRYLQNWRLIGYKSKYEKDYFLLERYFGGKSCCGFEGAIRLSFTCPLIV</sequence>
<dbReference type="AlphaFoldDB" id="A0A8H3DPI5"/>
<evidence type="ECO:0000313" key="2">
    <source>
        <dbReference type="Proteomes" id="UP000663850"/>
    </source>
</evidence>